<evidence type="ECO:0000256" key="11">
    <source>
        <dbReference type="ARBA" id="ARBA00024186"/>
    </source>
</evidence>
<dbReference type="PANTHER" id="PTHR45721:SF5">
    <property type="entry name" value="PRELAMIN-A_C"/>
    <property type="match status" value="1"/>
</dbReference>
<comment type="subcellular location">
    <subcellularLocation>
        <location evidence="11">Nucleus lamina</location>
    </subcellularLocation>
    <subcellularLocation>
        <location evidence="1">Nucleus matrix</location>
    </subcellularLocation>
    <subcellularLocation>
        <location evidence="2">Nucleus</location>
        <location evidence="2">Nucleoplasm</location>
    </subcellularLocation>
</comment>
<feature type="compositionally biased region" description="Pro residues" evidence="18">
    <location>
        <begin position="84"/>
        <end position="99"/>
    </location>
</feature>
<dbReference type="InterPro" id="IPR039008">
    <property type="entry name" value="IF_rod_dom"/>
</dbReference>
<evidence type="ECO:0000256" key="13">
    <source>
        <dbReference type="ARBA" id="ARBA00063685"/>
    </source>
</evidence>
<evidence type="ECO:0000256" key="4">
    <source>
        <dbReference type="ARBA" id="ARBA00022553"/>
    </source>
</evidence>
<feature type="region of interest" description="Disordered" evidence="18">
    <location>
        <begin position="29"/>
        <end position="130"/>
    </location>
</feature>
<evidence type="ECO:0000256" key="3">
    <source>
        <dbReference type="ARBA" id="ARBA00022481"/>
    </source>
</evidence>
<comment type="subunit">
    <text evidence="13">Interacts with EMD.</text>
</comment>
<reference evidence="21" key="1">
    <citation type="submission" date="2019-03" db="EMBL/GenBank/DDBJ databases">
        <title>Genome sequencing and reference-guided assembly of Black Bengal Goat (Capra hircus).</title>
        <authorList>
            <person name="Siddiki A.Z."/>
            <person name="Baten A."/>
            <person name="Billah M."/>
            <person name="Alam M.A.U."/>
            <person name="Shawrob K.S.M."/>
            <person name="Saha S."/>
            <person name="Chowdhury M."/>
            <person name="Rahman A.H."/>
            <person name="Stear M."/>
            <person name="Miah G."/>
            <person name="Das G.B."/>
            <person name="Hossain M.M."/>
            <person name="Kumkum M."/>
            <person name="Islam M.S."/>
            <person name="Mollah A.M."/>
            <person name="Ahsan A."/>
            <person name="Tusar F."/>
            <person name="Khan M.K.I."/>
        </authorList>
    </citation>
    <scope>NUCLEOTIDE SEQUENCE [LARGE SCALE GENOMIC DNA]</scope>
</reference>
<evidence type="ECO:0000256" key="12">
    <source>
        <dbReference type="ARBA" id="ARBA00054183"/>
    </source>
</evidence>
<dbReference type="FunFam" id="1.20.5.170:FF:000033">
    <property type="entry name" value="Lamin A/C"/>
    <property type="match status" value="1"/>
</dbReference>
<evidence type="ECO:0000256" key="15">
    <source>
        <dbReference type="ARBA" id="ARBA00069558"/>
    </source>
</evidence>
<evidence type="ECO:0000256" key="2">
    <source>
        <dbReference type="ARBA" id="ARBA00004642"/>
    </source>
</evidence>
<dbReference type="SMART" id="SM01391">
    <property type="entry name" value="Filament"/>
    <property type="match status" value="1"/>
</dbReference>
<comment type="similarity">
    <text evidence="16">Belongs to the intermediate filament family.</text>
</comment>
<evidence type="ECO:0000259" key="20">
    <source>
        <dbReference type="PROSITE" id="PS51842"/>
    </source>
</evidence>
<evidence type="ECO:0000256" key="10">
    <source>
        <dbReference type="ARBA" id="ARBA00023289"/>
    </source>
</evidence>
<dbReference type="GO" id="GO:0051664">
    <property type="term" value="P:nuclear pore localization"/>
    <property type="evidence" value="ECO:0007669"/>
    <property type="project" value="TreeGrafter"/>
</dbReference>
<dbReference type="GO" id="GO:0006998">
    <property type="term" value="P:nuclear envelope organization"/>
    <property type="evidence" value="ECO:0007669"/>
    <property type="project" value="TreeGrafter"/>
</dbReference>
<sequence>MSVKGSGTLLFQSQPWSCGASVCFLDNRERKPPFRRPGRPQQPHTHTETHRLTGSRPHAGACVSRSRQHCPPPGGKEGGTTQPEPQPAYQPQPISPGPAGPHGSTHIFGAPPLPTPTLPHPHLAGGAKSGGWRAERELSLRNSSLALVCNSKKEGDLMAAQARLKDLEALLNSKEAALSTALSEKRTLEGELHDLRGQAAKLEAALGEAKKQLQDEMLRRVDAENRLQTLKEELDFQKNIYSEELRETKRRHETRLVEIDNGKQREFESRLADALQELRAQHEDQVEQYKKELEKTYSAKLDNARQSAERNSNLVGAAHEELQQSRIRIDSLSAQLSQLQKQLAAKEAKLRDLEDSLARERDTSRRLLADKEREMAEMRARMQQQLDEYQELLDIKLALDMEIHAYRKLLEGEEERLRLSPSPTSQRSRGRASSHSSQTQSGSSVTKKRKLESTESRSSFSQHARTSGRVAVEEVDEEGKFVRLRNKSNEDQSMGNWQIKRQNGDDPLLTYRFPPKFTLKAGQVVTIWAAGAGATHSPPTDLVWKAQNTWGCGNSLRTALINSTGEEVAMRKLVRSVTVVEDDDDEDGDDLLHHHHVSGSRR</sequence>
<dbReference type="FunFam" id="1.20.5.500:FF:000002">
    <property type="entry name" value="Lamin A/C"/>
    <property type="match status" value="1"/>
</dbReference>
<keyword evidence="9" id="KW-0449">Lipoprotein</keyword>
<feature type="compositionally biased region" description="Basic residues" evidence="18">
    <location>
        <begin position="593"/>
        <end position="602"/>
    </location>
</feature>
<keyword evidence="6" id="KW-0007">Acetylation</keyword>
<feature type="compositionally biased region" description="Polar residues" evidence="18">
    <location>
        <begin position="456"/>
        <end position="465"/>
    </location>
</feature>
<evidence type="ECO:0000259" key="19">
    <source>
        <dbReference type="PROSITE" id="PS51841"/>
    </source>
</evidence>
<keyword evidence="4" id="KW-0597">Phosphoprotein</keyword>
<reference evidence="21" key="2">
    <citation type="submission" date="2025-08" db="UniProtKB">
        <authorList>
            <consortium name="Ensembl"/>
        </authorList>
    </citation>
    <scope>IDENTIFICATION</scope>
</reference>
<dbReference type="FunFam" id="2.60.40.1260:FF:000001">
    <property type="entry name" value="Lamin A/C"/>
    <property type="match status" value="1"/>
</dbReference>
<dbReference type="PANTHER" id="PTHR45721">
    <property type="entry name" value="LAMIN DM0-RELATED"/>
    <property type="match status" value="1"/>
</dbReference>
<feature type="region of interest" description="Disordered" evidence="18">
    <location>
        <begin position="414"/>
        <end position="472"/>
    </location>
</feature>
<evidence type="ECO:0000256" key="18">
    <source>
        <dbReference type="SAM" id="MobiDB-lite"/>
    </source>
</evidence>
<dbReference type="Gene3D" id="2.60.40.1260">
    <property type="entry name" value="Lamin Tail domain"/>
    <property type="match status" value="1"/>
</dbReference>
<dbReference type="SUPFAM" id="SSF64593">
    <property type="entry name" value="Intermediate filament protein, coiled coil region"/>
    <property type="match status" value="1"/>
</dbReference>
<feature type="compositionally biased region" description="Low complexity" evidence="18">
    <location>
        <begin position="433"/>
        <end position="444"/>
    </location>
</feature>
<evidence type="ECO:0000256" key="1">
    <source>
        <dbReference type="ARBA" id="ARBA00004109"/>
    </source>
</evidence>
<dbReference type="PROSITE" id="PS51841">
    <property type="entry name" value="LTD"/>
    <property type="match status" value="1"/>
</dbReference>
<accession>A0A8C2NG23</accession>
<dbReference type="GO" id="GO:0005200">
    <property type="term" value="F:structural constituent of cytoskeleton"/>
    <property type="evidence" value="ECO:0007669"/>
    <property type="project" value="TreeGrafter"/>
</dbReference>
<dbReference type="GO" id="GO:0016363">
    <property type="term" value="C:nuclear matrix"/>
    <property type="evidence" value="ECO:0007669"/>
    <property type="project" value="UniProtKB-SubCell"/>
</dbReference>
<dbReference type="GO" id="GO:0005654">
    <property type="term" value="C:nucleoplasm"/>
    <property type="evidence" value="ECO:0007669"/>
    <property type="project" value="UniProtKB-SubCell"/>
</dbReference>
<feature type="region of interest" description="Disordered" evidence="18">
    <location>
        <begin position="583"/>
        <end position="602"/>
    </location>
</feature>
<keyword evidence="10" id="KW-0636">Prenylation</keyword>
<dbReference type="GO" id="GO:0005882">
    <property type="term" value="C:intermediate filament"/>
    <property type="evidence" value="ECO:0007669"/>
    <property type="project" value="UniProtKB-KW"/>
</dbReference>
<dbReference type="Pfam" id="PF00038">
    <property type="entry name" value="Filament"/>
    <property type="match status" value="1"/>
</dbReference>
<dbReference type="SUPFAM" id="SSF74853">
    <property type="entry name" value="Lamin A/C globular tail domain"/>
    <property type="match status" value="1"/>
</dbReference>
<dbReference type="InterPro" id="IPR018039">
    <property type="entry name" value="IF_conserved"/>
</dbReference>
<evidence type="ECO:0000256" key="6">
    <source>
        <dbReference type="ARBA" id="ARBA00022990"/>
    </source>
</evidence>
<feature type="domain" description="LTD" evidence="19">
    <location>
        <begin position="458"/>
        <end position="575"/>
    </location>
</feature>
<keyword evidence="5 16" id="KW-0403">Intermediate filament</keyword>
<proteinExistence type="inferred from homology"/>
<evidence type="ECO:0000256" key="14">
    <source>
        <dbReference type="ARBA" id="ARBA00064359"/>
    </source>
</evidence>
<keyword evidence="7 17" id="KW-0175">Coiled coil</keyword>
<keyword evidence="3" id="KW-0488">Methylation</keyword>
<dbReference type="GO" id="GO:0007097">
    <property type="term" value="P:nuclear migration"/>
    <property type="evidence" value="ECO:0007669"/>
    <property type="project" value="TreeGrafter"/>
</dbReference>
<feature type="coiled-coil region" evidence="17">
    <location>
        <begin position="150"/>
        <end position="399"/>
    </location>
</feature>
<keyword evidence="8" id="KW-0539">Nucleus</keyword>
<evidence type="ECO:0000256" key="17">
    <source>
        <dbReference type="SAM" id="Coils"/>
    </source>
</evidence>
<dbReference type="InterPro" id="IPR036415">
    <property type="entry name" value="Lamin_tail_dom_sf"/>
</dbReference>
<dbReference type="PROSITE" id="PS51842">
    <property type="entry name" value="IF_ROD_2"/>
    <property type="match status" value="1"/>
</dbReference>
<evidence type="ECO:0000256" key="8">
    <source>
        <dbReference type="ARBA" id="ARBA00023242"/>
    </source>
</evidence>
<comment type="subunit">
    <text evidence="14">Interacts (via C-terminus) with LEMD2 (via N-terminus) (in vitro).</text>
</comment>
<dbReference type="GO" id="GO:0005652">
    <property type="term" value="C:nuclear lamina"/>
    <property type="evidence" value="ECO:0007669"/>
    <property type="project" value="UniProtKB-SubCell"/>
</dbReference>
<dbReference type="InterPro" id="IPR001322">
    <property type="entry name" value="Lamin_tail_dom"/>
</dbReference>
<dbReference type="Gene3D" id="1.20.5.500">
    <property type="entry name" value="Single helix bin"/>
    <property type="match status" value="1"/>
</dbReference>
<evidence type="ECO:0000313" key="21">
    <source>
        <dbReference type="Ensembl" id="ENSCHIP00010004268.1"/>
    </source>
</evidence>
<dbReference type="Gene3D" id="1.20.5.170">
    <property type="match status" value="1"/>
</dbReference>
<comment type="function">
    <text evidence="12">Prelamin-A/C can accelerate smooth muscle cell senescence. It acts to disrupt mitosis and induce DNA damage in vascular smooth muscle cells (VSMCs), leading to mitotic failure, genomic instability, and premature senescence.</text>
</comment>
<dbReference type="GO" id="GO:0090435">
    <property type="term" value="P:protein localization to nuclear envelope"/>
    <property type="evidence" value="ECO:0007669"/>
    <property type="project" value="TreeGrafter"/>
</dbReference>
<evidence type="ECO:0000256" key="5">
    <source>
        <dbReference type="ARBA" id="ARBA00022754"/>
    </source>
</evidence>
<evidence type="ECO:0000256" key="16">
    <source>
        <dbReference type="RuleBase" id="RU000685"/>
    </source>
</evidence>
<evidence type="ECO:0000256" key="9">
    <source>
        <dbReference type="ARBA" id="ARBA00023288"/>
    </source>
</evidence>
<protein>
    <recommendedName>
        <fullName evidence="15">Prelamin-A/C</fullName>
    </recommendedName>
</protein>
<dbReference type="Ensembl" id="ENSCHIT00010005936.1">
    <property type="protein sequence ID" value="ENSCHIP00010004268.1"/>
    <property type="gene ID" value="ENSCHIG00010003064.1"/>
</dbReference>
<feature type="domain" description="IF rod" evidence="20">
    <location>
        <begin position="1"/>
        <end position="417"/>
    </location>
</feature>
<dbReference type="PROSITE" id="PS00226">
    <property type="entry name" value="IF_ROD_1"/>
    <property type="match status" value="1"/>
</dbReference>
<dbReference type="Gene3D" id="1.20.5.1160">
    <property type="entry name" value="Vasodilator-stimulated phosphoprotein"/>
    <property type="match status" value="1"/>
</dbReference>
<dbReference type="Pfam" id="PF00932">
    <property type="entry name" value="LTD"/>
    <property type="match status" value="1"/>
</dbReference>
<organism evidence="21">
    <name type="scientific">Capra hircus</name>
    <name type="common">Goat</name>
    <dbReference type="NCBI Taxonomy" id="9925"/>
    <lineage>
        <taxon>Eukaryota</taxon>
        <taxon>Metazoa</taxon>
        <taxon>Chordata</taxon>
        <taxon>Craniata</taxon>
        <taxon>Vertebrata</taxon>
        <taxon>Euteleostomi</taxon>
        <taxon>Mammalia</taxon>
        <taxon>Eutheria</taxon>
        <taxon>Laurasiatheria</taxon>
        <taxon>Artiodactyla</taxon>
        <taxon>Ruminantia</taxon>
        <taxon>Pecora</taxon>
        <taxon>Bovidae</taxon>
        <taxon>Caprinae</taxon>
        <taxon>Capra</taxon>
    </lineage>
</organism>
<name>A0A8C2NG23_CAPHI</name>
<dbReference type="GO" id="GO:0031507">
    <property type="term" value="P:heterochromatin formation"/>
    <property type="evidence" value="ECO:0007669"/>
    <property type="project" value="TreeGrafter"/>
</dbReference>
<dbReference type="AlphaFoldDB" id="A0A8C2NG23"/>
<evidence type="ECO:0000256" key="7">
    <source>
        <dbReference type="ARBA" id="ARBA00023054"/>
    </source>
</evidence>